<dbReference type="PROSITE" id="PS51434">
    <property type="entry name" value="NUP_C"/>
    <property type="match status" value="1"/>
</dbReference>
<dbReference type="GO" id="GO:0017056">
    <property type="term" value="F:structural constituent of nuclear pore"/>
    <property type="evidence" value="ECO:0007669"/>
    <property type="project" value="InterPro"/>
</dbReference>
<comment type="subunit">
    <text evidence="9">Part of the nuclear pore complex (NPC). The NPC has an eight-fold symmetrical structure comprising a central transport channel and two rings, the cytoplasmic and nuclear rings, to which eight filaments are attached. The cytoplasmic filaments have loose ends, while the nuclear filaments are joined in a distal ring, forming a nuclear basket. NPCs are highly dynamic in configuration and composition, and can be devided in 3 subcomplexes, the NUP62 subcomplex, the NUP107-160 subcomplex and the NUP93 subcomplex, containing approximately 30 different nucleoporin proteins.</text>
</comment>
<feature type="compositionally biased region" description="Basic and acidic residues" evidence="10">
    <location>
        <begin position="28"/>
        <end position="38"/>
    </location>
</feature>
<comment type="subcellular location">
    <subcellularLocation>
        <location evidence="1">Nucleus</location>
        <location evidence="1">Nuclear pore complex</location>
    </subcellularLocation>
</comment>
<evidence type="ECO:0000256" key="2">
    <source>
        <dbReference type="ARBA" id="ARBA00008926"/>
    </source>
</evidence>
<evidence type="ECO:0000313" key="13">
    <source>
        <dbReference type="Proteomes" id="UP000636709"/>
    </source>
</evidence>
<dbReference type="InterPro" id="IPR007230">
    <property type="entry name" value="Nup98_auto-Pept-S59_dom"/>
</dbReference>
<dbReference type="GO" id="GO:0044614">
    <property type="term" value="C:nuclear pore cytoplasmic filaments"/>
    <property type="evidence" value="ECO:0007669"/>
    <property type="project" value="TreeGrafter"/>
</dbReference>
<evidence type="ECO:0000256" key="4">
    <source>
        <dbReference type="ARBA" id="ARBA00022816"/>
    </source>
</evidence>
<dbReference type="Pfam" id="PF04096">
    <property type="entry name" value="Nucleoporin2"/>
    <property type="match status" value="1"/>
</dbReference>
<dbReference type="GO" id="GO:0003723">
    <property type="term" value="F:RNA binding"/>
    <property type="evidence" value="ECO:0007669"/>
    <property type="project" value="TreeGrafter"/>
</dbReference>
<dbReference type="SUPFAM" id="SSF82215">
    <property type="entry name" value="C-terminal autoproteolytic domain of nucleoporin nup98"/>
    <property type="match status" value="1"/>
</dbReference>
<sequence>MFDYVLTSRVCFLHCSIRAVVHEPIRARPRSEPRRDSARLPLMPTIHSRQNPLAAQPQLSGRRLEARSLAIHPLVPLASSNPPPHLALHPLVPLASSRVLPLLAPHPLLPSGAQHQLLAHRPRPLLPLVPHPLPSALVWSLFGQKPTFGSSPSQSSPFGSTFQQTQPAFGSSTFGASTTPAFGSQTAAPTFGQAQFGNQAGGTRIKPYAQTPDVDSGTSGFDVLTSSCFLLIKPTLQTSAPPQTSNMFFQPPPQSASTGGFPGFSNTATQAFIGQQTPSQSNMVMQPAPISNPFGTLPAMPQMSIGNGGSSPSVQYGISSLPVADKPLPSRTLSMAVPRHLSQRRIKLLPRKYNPISGGKVPFFADDEEAPATPKADAFFIPRENPRNLIIRPIEQWPPRSGINKQSLLKDSTDLEKYEDASTESGLDKTVKYLSSNPVVENGKQHEPSHHGNGKVTSVERLIKFLGETDVRGLNLESIVEFNNREVIVYKDDSKKPPVGEGLNKAAEVTLLNIRCVNKKTGEQYDEGPRVERYREMLMKKAKEQGAEFVSFDAAKGEWKFRVKHFSAYGLW</sequence>
<evidence type="ECO:0000313" key="12">
    <source>
        <dbReference type="EMBL" id="KAF8784028.1"/>
    </source>
</evidence>
<evidence type="ECO:0000259" key="11">
    <source>
        <dbReference type="PROSITE" id="PS51434"/>
    </source>
</evidence>
<feature type="region of interest" description="Disordered" evidence="10">
    <location>
        <begin position="28"/>
        <end position="58"/>
    </location>
</feature>
<dbReference type="PANTHER" id="PTHR23198:SF6">
    <property type="entry name" value="NUCLEAR PORE COMPLEX PROTEIN NUP98-NUP96"/>
    <property type="match status" value="1"/>
</dbReference>
<reference evidence="12" key="1">
    <citation type="submission" date="2020-07" db="EMBL/GenBank/DDBJ databases">
        <title>Genome sequence and genetic diversity analysis of an under-domesticated orphan crop, white fonio (Digitaria exilis).</title>
        <authorList>
            <person name="Bennetzen J.L."/>
            <person name="Chen S."/>
            <person name="Ma X."/>
            <person name="Wang X."/>
            <person name="Yssel A.E.J."/>
            <person name="Chaluvadi S.R."/>
            <person name="Johnson M."/>
            <person name="Gangashetty P."/>
            <person name="Hamidou F."/>
            <person name="Sanogo M.D."/>
            <person name="Zwaenepoel A."/>
            <person name="Wallace J."/>
            <person name="Van De Peer Y."/>
            <person name="Van Deynze A."/>
        </authorList>
    </citation>
    <scope>NUCLEOTIDE SEQUENCE</scope>
    <source>
        <tissue evidence="12">Leaves</tissue>
    </source>
</reference>
<keyword evidence="5" id="KW-0653">Protein transport</keyword>
<proteinExistence type="inferred from homology"/>
<evidence type="ECO:0000256" key="7">
    <source>
        <dbReference type="ARBA" id="ARBA00023132"/>
    </source>
</evidence>
<evidence type="ECO:0000256" key="10">
    <source>
        <dbReference type="SAM" id="MobiDB-lite"/>
    </source>
</evidence>
<accession>A0A835L1E5</accession>
<dbReference type="Gene3D" id="3.30.1610.10">
    <property type="entry name" value="Peptidase S59, nucleoporin"/>
    <property type="match status" value="1"/>
</dbReference>
<dbReference type="AlphaFoldDB" id="A0A835L1E5"/>
<evidence type="ECO:0000256" key="6">
    <source>
        <dbReference type="ARBA" id="ARBA00023010"/>
    </source>
</evidence>
<feature type="compositionally biased region" description="Polar residues" evidence="10">
    <location>
        <begin position="166"/>
        <end position="188"/>
    </location>
</feature>
<feature type="compositionally biased region" description="Polar residues" evidence="10">
    <location>
        <begin position="47"/>
        <end position="58"/>
    </location>
</feature>
<keyword evidence="6" id="KW-0811">Translocation</keyword>
<dbReference type="OrthoDB" id="3797628at2759"/>
<feature type="domain" description="Peptidase S59" evidence="11">
    <location>
        <begin position="418"/>
        <end position="566"/>
    </location>
</feature>
<dbReference type="PANTHER" id="PTHR23198">
    <property type="entry name" value="NUCLEOPORIN"/>
    <property type="match status" value="1"/>
</dbReference>
<dbReference type="GO" id="GO:0048573">
    <property type="term" value="P:photoperiodism, flowering"/>
    <property type="evidence" value="ECO:0007669"/>
    <property type="project" value="UniProtKB-ARBA"/>
</dbReference>
<organism evidence="12 13">
    <name type="scientific">Digitaria exilis</name>
    <dbReference type="NCBI Taxonomy" id="1010633"/>
    <lineage>
        <taxon>Eukaryota</taxon>
        <taxon>Viridiplantae</taxon>
        <taxon>Streptophyta</taxon>
        <taxon>Embryophyta</taxon>
        <taxon>Tracheophyta</taxon>
        <taxon>Spermatophyta</taxon>
        <taxon>Magnoliopsida</taxon>
        <taxon>Liliopsida</taxon>
        <taxon>Poales</taxon>
        <taxon>Poaceae</taxon>
        <taxon>PACMAD clade</taxon>
        <taxon>Panicoideae</taxon>
        <taxon>Panicodae</taxon>
        <taxon>Paniceae</taxon>
        <taxon>Anthephorinae</taxon>
        <taxon>Digitaria</taxon>
    </lineage>
</organism>
<dbReference type="GO" id="GO:0034398">
    <property type="term" value="P:telomere tethering at nuclear periphery"/>
    <property type="evidence" value="ECO:0007669"/>
    <property type="project" value="TreeGrafter"/>
</dbReference>
<name>A0A835L1E5_9POAL</name>
<keyword evidence="8" id="KW-0539">Nucleus</keyword>
<gene>
    <name evidence="12" type="ORF">HU200_000005</name>
</gene>
<keyword evidence="7" id="KW-0906">Nuclear pore complex</keyword>
<evidence type="ECO:0000256" key="5">
    <source>
        <dbReference type="ARBA" id="ARBA00022927"/>
    </source>
</evidence>
<keyword evidence="3" id="KW-0813">Transport</keyword>
<dbReference type="GO" id="GO:0051028">
    <property type="term" value="P:mRNA transport"/>
    <property type="evidence" value="ECO:0007669"/>
    <property type="project" value="UniProtKB-KW"/>
</dbReference>
<dbReference type="GO" id="GO:0006606">
    <property type="term" value="P:protein import into nucleus"/>
    <property type="evidence" value="ECO:0007669"/>
    <property type="project" value="TreeGrafter"/>
</dbReference>
<dbReference type="GO" id="GO:0008139">
    <property type="term" value="F:nuclear localization sequence binding"/>
    <property type="evidence" value="ECO:0007669"/>
    <property type="project" value="TreeGrafter"/>
</dbReference>
<dbReference type="GO" id="GO:0000973">
    <property type="term" value="P:post-transcriptional tethering of RNA polymerase II gene DNA at nuclear periphery"/>
    <property type="evidence" value="ECO:0007669"/>
    <property type="project" value="TreeGrafter"/>
</dbReference>
<keyword evidence="4" id="KW-0509">mRNA transport</keyword>
<evidence type="ECO:0000256" key="3">
    <source>
        <dbReference type="ARBA" id="ARBA00022448"/>
    </source>
</evidence>
<feature type="compositionally biased region" description="Low complexity" evidence="10">
    <location>
        <begin position="150"/>
        <end position="165"/>
    </location>
</feature>
<evidence type="ECO:0000256" key="9">
    <source>
        <dbReference type="ARBA" id="ARBA00065263"/>
    </source>
</evidence>
<feature type="compositionally biased region" description="Low complexity" evidence="10">
    <location>
        <begin position="191"/>
        <end position="202"/>
    </location>
</feature>
<feature type="region of interest" description="Disordered" evidence="10">
    <location>
        <begin position="150"/>
        <end position="216"/>
    </location>
</feature>
<protein>
    <recommendedName>
        <fullName evidence="11">Peptidase S59 domain-containing protein</fullName>
    </recommendedName>
</protein>
<dbReference type="FunFam" id="3.30.1610.10:FF:000002">
    <property type="entry name" value="nuclear pore complex protein NUP98A"/>
    <property type="match status" value="1"/>
</dbReference>
<evidence type="ECO:0000256" key="1">
    <source>
        <dbReference type="ARBA" id="ARBA00004567"/>
    </source>
</evidence>
<evidence type="ECO:0000256" key="8">
    <source>
        <dbReference type="ARBA" id="ARBA00023242"/>
    </source>
</evidence>
<dbReference type="Proteomes" id="UP000636709">
    <property type="component" value="Unassembled WGS sequence"/>
</dbReference>
<dbReference type="GO" id="GO:0006405">
    <property type="term" value="P:RNA export from nucleus"/>
    <property type="evidence" value="ECO:0007669"/>
    <property type="project" value="TreeGrafter"/>
</dbReference>
<dbReference type="InterPro" id="IPR036903">
    <property type="entry name" value="Nup98_auto-Pept-S59_dom_sf"/>
</dbReference>
<comment type="similarity">
    <text evidence="2">Belongs to the nucleoporin GLFG family.</text>
</comment>
<dbReference type="EMBL" id="JACEFO010000003">
    <property type="protein sequence ID" value="KAF8784028.1"/>
    <property type="molecule type" value="Genomic_DNA"/>
</dbReference>
<comment type="caution">
    <text evidence="12">The sequence shown here is derived from an EMBL/GenBank/DDBJ whole genome shotgun (WGS) entry which is preliminary data.</text>
</comment>
<keyword evidence="13" id="KW-1185">Reference proteome</keyword>
<dbReference type="InterPro" id="IPR037665">
    <property type="entry name" value="Nucleoporin_S59-like"/>
</dbReference>